<evidence type="ECO:0000313" key="2">
    <source>
        <dbReference type="EMBL" id="KAG9389681.1"/>
    </source>
</evidence>
<organism evidence="2 3">
    <name type="scientific">Carpediemonas membranifera</name>
    <dbReference type="NCBI Taxonomy" id="201153"/>
    <lineage>
        <taxon>Eukaryota</taxon>
        <taxon>Metamonada</taxon>
        <taxon>Carpediemonas-like organisms</taxon>
        <taxon>Carpediemonas</taxon>
    </lineage>
</organism>
<evidence type="ECO:0000256" key="1">
    <source>
        <dbReference type="SAM" id="MobiDB-lite"/>
    </source>
</evidence>
<dbReference type="AlphaFoldDB" id="A0A8J6DYX0"/>
<name>A0A8J6DYX0_9EUKA</name>
<reference evidence="2" key="1">
    <citation type="submission" date="2021-05" db="EMBL/GenBank/DDBJ databases">
        <title>A free-living protist that lacks canonical eukaryotic 1 DNA replication and segregation systems.</title>
        <authorList>
            <person name="Salas-Leiva D.E."/>
            <person name="Tromer E.C."/>
            <person name="Curtis B.A."/>
            <person name="Jerlstrom-Hultqvist J."/>
            <person name="Kolisko M."/>
            <person name="Yi Z."/>
            <person name="Salas-Leiva J.S."/>
            <person name="Gallot-Lavallee L."/>
            <person name="Kops G.J.P.L."/>
            <person name="Archibald J.M."/>
            <person name="Simpson A.G.B."/>
            <person name="Roger A.J."/>
        </authorList>
    </citation>
    <scope>NUCLEOTIDE SEQUENCE</scope>
    <source>
        <strain evidence="2">BICM</strain>
    </source>
</reference>
<gene>
    <name evidence="2" type="ORF">J8273_8985</name>
</gene>
<protein>
    <submittedName>
        <fullName evidence="2">Uncharacterized protein</fullName>
    </submittedName>
</protein>
<comment type="caution">
    <text evidence="2">The sequence shown here is derived from an EMBL/GenBank/DDBJ whole genome shotgun (WGS) entry which is preliminary data.</text>
</comment>
<evidence type="ECO:0000313" key="3">
    <source>
        <dbReference type="Proteomes" id="UP000717585"/>
    </source>
</evidence>
<dbReference type="EMBL" id="JAHDYR010000069">
    <property type="protein sequence ID" value="KAG9389681.1"/>
    <property type="molecule type" value="Genomic_DNA"/>
</dbReference>
<dbReference type="Proteomes" id="UP000717585">
    <property type="component" value="Unassembled WGS sequence"/>
</dbReference>
<feature type="region of interest" description="Disordered" evidence="1">
    <location>
        <begin position="540"/>
        <end position="559"/>
    </location>
</feature>
<keyword evidence="3" id="KW-1185">Reference proteome</keyword>
<sequence length="559" mass="63602">MPFSHPQFGIGVMNDDQTFFNAMGWRNRYLDGSKLFECVCGDISSETRNVGFPSPSRRHKCTRTALALKNTRVLIVFEPTYGFVAGDSRQFSIDESVSIGGHAERIRQIFAAMHSEYTVIETAQFENEDDFEAKIKEFGKLYGDYETFFIITGHSDSDGRFVVDARTIPAIWTTAFDFIEAILKNYESHVCKFARIMGVYIAACQSSARDPRPIFQLYSGKFKFTMQRCVVLLTPDELPAVELAAHDATWLIRIMTQPDHLHEIAQFWFWMSKLSYMKRRVIIARPDGCAKAKIVSEEDARLPPRCYPLLNKVYRPAYPNFDSTAKIVDFRSLLLIKSEHESSVAIESHINNMIEKKEIPIGTSGQPQSFVEEIVNGLKSWRKYSTHRDGSCVAHCCCMIRDGHFRDMTTPTHRTDLEAAMALRAELVESRVKRTALTEDSAKAELFSKMGWLTDDAVREFSMIYMRNVIMVCNNGNNSTVILFTHGHQFWGLYPSGDSAADRCENFQVFCSRHGITHFILLQDDHAELVSLPEGIKRKAQIQEGAPSSTSRQKDDESD</sequence>
<accession>A0A8J6DYX0</accession>
<proteinExistence type="predicted"/>